<dbReference type="SUPFAM" id="SSF56219">
    <property type="entry name" value="DNase I-like"/>
    <property type="match status" value="1"/>
</dbReference>
<keyword evidence="1" id="KW-0732">Signal</keyword>
<dbReference type="InterPro" id="IPR036691">
    <property type="entry name" value="Endo/exonu/phosph_ase_sf"/>
</dbReference>
<keyword evidence="3" id="KW-0378">Hydrolase</keyword>
<dbReference type="Pfam" id="PF19580">
    <property type="entry name" value="Exo_endo_phos_3"/>
    <property type="match status" value="1"/>
</dbReference>
<feature type="domain" description="Endonuclease/exonuclease/phosphatase" evidence="2">
    <location>
        <begin position="33"/>
        <end position="341"/>
    </location>
</feature>
<dbReference type="Gene3D" id="3.60.10.10">
    <property type="entry name" value="Endonuclease/exonuclease/phosphatase"/>
    <property type="match status" value="1"/>
</dbReference>
<keyword evidence="3" id="KW-0540">Nuclease</keyword>
<evidence type="ECO:0000313" key="3">
    <source>
        <dbReference type="EMBL" id="GJM60732.1"/>
    </source>
</evidence>
<evidence type="ECO:0000256" key="1">
    <source>
        <dbReference type="SAM" id="SignalP"/>
    </source>
</evidence>
<keyword evidence="4" id="KW-1185">Reference proteome</keyword>
<sequence>MRFFVRLSILMLLFLGAVSFGYAQQGEFNVYNVAFYNVENLFDVINDPNKNDEDFLPDGDYKWTQKRYELKLSQMANVISKLGAAKAGGPPVICGIAEVENEQCLRDLIARPPLSDYPYEVVLVEGPDKRGVDVGLIYRTDVFKVENFYARELWIKNAYKGFATRNQLVVEGEMAGEPLAVMVNHWPSRRAKSWYREEAGKLQRQIIDELRAEKPGINVVVMGDFNDDPVNKSMTKALGAKGKKSEVTDKDYLYNPMYKLYKNGQGTLAYRDNWNLFDQIIVSKEMLNKEGLIYYKAEICNFDELKNPNGRYKGYPFRTYAGGNYAGGYSDHFPVVIYLLKEKTGL</sequence>
<dbReference type="EMBL" id="BQKE01000001">
    <property type="protein sequence ID" value="GJM60732.1"/>
    <property type="molecule type" value="Genomic_DNA"/>
</dbReference>
<organism evidence="3 4">
    <name type="scientific">Persicobacter diffluens</name>
    <dbReference type="NCBI Taxonomy" id="981"/>
    <lineage>
        <taxon>Bacteria</taxon>
        <taxon>Pseudomonadati</taxon>
        <taxon>Bacteroidota</taxon>
        <taxon>Cytophagia</taxon>
        <taxon>Cytophagales</taxon>
        <taxon>Persicobacteraceae</taxon>
        <taxon>Persicobacter</taxon>
    </lineage>
</organism>
<dbReference type="Proteomes" id="UP001310022">
    <property type="component" value="Unassembled WGS sequence"/>
</dbReference>
<dbReference type="InterPro" id="IPR005135">
    <property type="entry name" value="Endo/exonuclease/phosphatase"/>
</dbReference>
<gene>
    <name evidence="3" type="ORF">PEDI_12840</name>
</gene>
<name>A0AAN5AJC1_9BACT</name>
<dbReference type="AlphaFoldDB" id="A0AAN5AJC1"/>
<dbReference type="GO" id="GO:0004519">
    <property type="term" value="F:endonuclease activity"/>
    <property type="evidence" value="ECO:0007669"/>
    <property type="project" value="UniProtKB-KW"/>
</dbReference>
<dbReference type="RefSeq" id="WP_338236429.1">
    <property type="nucleotide sequence ID" value="NZ_BQKE01000001.1"/>
</dbReference>
<reference evidence="3 4" key="1">
    <citation type="submission" date="2021-12" db="EMBL/GenBank/DDBJ databases">
        <title>Genome sequencing of bacteria with rrn-lacking chromosome and rrn-plasmid.</title>
        <authorList>
            <person name="Anda M."/>
            <person name="Iwasaki W."/>
        </authorList>
    </citation>
    <scope>NUCLEOTIDE SEQUENCE [LARGE SCALE GENOMIC DNA]</scope>
    <source>
        <strain evidence="3 4">NBRC 15940</strain>
    </source>
</reference>
<protein>
    <submittedName>
        <fullName evidence="3">Endonuclease</fullName>
    </submittedName>
</protein>
<dbReference type="PANTHER" id="PTHR42834">
    <property type="entry name" value="ENDONUCLEASE/EXONUCLEASE/PHOSPHATASE FAMILY PROTEIN (AFU_ORTHOLOGUE AFUA_3G09210)"/>
    <property type="match status" value="1"/>
</dbReference>
<feature type="signal peptide" evidence="1">
    <location>
        <begin position="1"/>
        <end position="23"/>
    </location>
</feature>
<evidence type="ECO:0000313" key="4">
    <source>
        <dbReference type="Proteomes" id="UP001310022"/>
    </source>
</evidence>
<accession>A0AAN5AJC1</accession>
<keyword evidence="3" id="KW-0255">Endonuclease</keyword>
<proteinExistence type="predicted"/>
<dbReference type="PANTHER" id="PTHR42834:SF1">
    <property type="entry name" value="ENDONUCLEASE_EXONUCLEASE_PHOSPHATASE FAMILY PROTEIN (AFU_ORTHOLOGUE AFUA_3G09210)"/>
    <property type="match status" value="1"/>
</dbReference>
<comment type="caution">
    <text evidence="3">The sequence shown here is derived from an EMBL/GenBank/DDBJ whole genome shotgun (WGS) entry which is preliminary data.</text>
</comment>
<evidence type="ECO:0000259" key="2">
    <source>
        <dbReference type="Pfam" id="PF19580"/>
    </source>
</evidence>
<feature type="chain" id="PRO_5042886241" evidence="1">
    <location>
        <begin position="24"/>
        <end position="346"/>
    </location>
</feature>